<dbReference type="Pfam" id="PF14824">
    <property type="entry name" value="Sirohm_synth_M"/>
    <property type="match status" value="1"/>
</dbReference>
<evidence type="ECO:0000313" key="19">
    <source>
        <dbReference type="EMBL" id="AQS87719.1"/>
    </source>
</evidence>
<reference evidence="19 20" key="1">
    <citation type="submission" date="2016-03" db="EMBL/GenBank/DDBJ databases">
        <title>Acetic acid bacteria sequencing.</title>
        <authorList>
            <person name="Brandt J."/>
            <person name="Jakob F."/>
            <person name="Vogel R.F."/>
        </authorList>
    </citation>
    <scope>NUCLEOTIDE SEQUENCE [LARGE SCALE GENOMIC DNA]</scope>
    <source>
        <strain evidence="19 20">NBRC 101099</strain>
    </source>
</reference>
<organism evidence="19 20">
    <name type="scientific">Neoasaia chiangmaiensis</name>
    <dbReference type="NCBI Taxonomy" id="320497"/>
    <lineage>
        <taxon>Bacteria</taxon>
        <taxon>Pseudomonadati</taxon>
        <taxon>Pseudomonadota</taxon>
        <taxon>Alphaproteobacteria</taxon>
        <taxon>Acetobacterales</taxon>
        <taxon>Acetobacteraceae</taxon>
        <taxon>Neoasaia</taxon>
    </lineage>
</organism>
<dbReference type="PROSITE" id="PS00840">
    <property type="entry name" value="SUMT_2"/>
    <property type="match status" value="1"/>
</dbReference>
<protein>
    <submittedName>
        <fullName evidence="19">Sirohydrochlorin ferrochelatase</fullName>
    </submittedName>
</protein>
<dbReference type="STRING" id="320497.A0U93_06995"/>
<evidence type="ECO:0000313" key="20">
    <source>
        <dbReference type="Proteomes" id="UP000188604"/>
    </source>
</evidence>
<proteinExistence type="inferred from homology"/>
<dbReference type="PANTHER" id="PTHR45790:SF3">
    <property type="entry name" value="S-ADENOSYL-L-METHIONINE-DEPENDENT UROPORPHYRINOGEN III METHYLTRANSFERASE, CHLOROPLASTIC"/>
    <property type="match status" value="1"/>
</dbReference>
<dbReference type="GO" id="GO:0004851">
    <property type="term" value="F:uroporphyrin-III C-methyltransferase activity"/>
    <property type="evidence" value="ECO:0007669"/>
    <property type="project" value="InterPro"/>
</dbReference>
<name>A0A1U9KPQ2_9PROT</name>
<dbReference type="InterPro" id="IPR003043">
    <property type="entry name" value="Uropor_MeTrfase_CS"/>
</dbReference>
<evidence type="ECO:0000256" key="12">
    <source>
        <dbReference type="ARBA" id="ARBA00025705"/>
    </source>
</evidence>
<dbReference type="InterPro" id="IPR019478">
    <property type="entry name" value="Sirohaem_synthase_dimer_dom"/>
</dbReference>
<dbReference type="CDD" id="cd11642">
    <property type="entry name" value="SUMT"/>
    <property type="match status" value="1"/>
</dbReference>
<evidence type="ECO:0000256" key="7">
    <source>
        <dbReference type="ARBA" id="ARBA00023002"/>
    </source>
</evidence>
<dbReference type="InterPro" id="IPR000878">
    <property type="entry name" value="4pyrrol_Mease"/>
</dbReference>
<dbReference type="InterPro" id="IPR036291">
    <property type="entry name" value="NAD(P)-bd_dom_sf"/>
</dbReference>
<dbReference type="GO" id="GO:0032259">
    <property type="term" value="P:methylation"/>
    <property type="evidence" value="ECO:0007669"/>
    <property type="project" value="UniProtKB-KW"/>
</dbReference>
<dbReference type="NCBIfam" id="TIGR01469">
    <property type="entry name" value="cobA_cysG_Cterm"/>
    <property type="match status" value="1"/>
</dbReference>
<dbReference type="Gene3D" id="3.30.160.110">
    <property type="entry name" value="Siroheme synthase, domain 2"/>
    <property type="match status" value="1"/>
</dbReference>
<dbReference type="SUPFAM" id="SSF53790">
    <property type="entry name" value="Tetrapyrrole methylase"/>
    <property type="match status" value="1"/>
</dbReference>
<keyword evidence="10" id="KW-0627">Porphyrin biosynthesis</keyword>
<evidence type="ECO:0000256" key="15">
    <source>
        <dbReference type="RuleBase" id="RU003960"/>
    </source>
</evidence>
<dbReference type="PROSITE" id="PS00839">
    <property type="entry name" value="SUMT_1"/>
    <property type="match status" value="1"/>
</dbReference>
<feature type="domain" description="Siroheme synthase central" evidence="18">
    <location>
        <begin position="126"/>
        <end position="151"/>
    </location>
</feature>
<dbReference type="SUPFAM" id="SSF75615">
    <property type="entry name" value="Siroheme synthase middle domains-like"/>
    <property type="match status" value="1"/>
</dbReference>
<dbReference type="NCBIfam" id="NF007922">
    <property type="entry name" value="PRK10637.1"/>
    <property type="match status" value="1"/>
</dbReference>
<dbReference type="RefSeq" id="WP_077806711.1">
    <property type="nucleotide sequence ID" value="NZ_BJXS01000002.1"/>
</dbReference>
<dbReference type="InterPro" id="IPR037115">
    <property type="entry name" value="Sirohaem_synt_dimer_dom_sf"/>
</dbReference>
<keyword evidence="5 15" id="KW-0808">Transferase</keyword>
<dbReference type="GO" id="GO:0019354">
    <property type="term" value="P:siroheme biosynthetic process"/>
    <property type="evidence" value="ECO:0007669"/>
    <property type="project" value="UniProtKB-UniPathway"/>
</dbReference>
<keyword evidence="6" id="KW-0949">S-adenosyl-L-methionine</keyword>
<evidence type="ECO:0000256" key="8">
    <source>
        <dbReference type="ARBA" id="ARBA00023027"/>
    </source>
</evidence>
<comment type="pathway">
    <text evidence="1">Porphyrin-containing compound metabolism; siroheme biosynthesis; sirohydrochlorin from precorrin-2: step 1/1.</text>
</comment>
<dbReference type="FunFam" id="3.30.950.10:FF:000001">
    <property type="entry name" value="Siroheme synthase"/>
    <property type="match status" value="1"/>
</dbReference>
<dbReference type="Pfam" id="PF10414">
    <property type="entry name" value="CysG_dimeriser"/>
    <property type="match status" value="1"/>
</dbReference>
<dbReference type="UniPathway" id="UPA00262">
    <property type="reaction ID" value="UER00211"/>
</dbReference>
<feature type="domain" description="Tetrapyrrole methylase" evidence="16">
    <location>
        <begin position="224"/>
        <end position="433"/>
    </location>
</feature>
<evidence type="ECO:0000256" key="11">
    <source>
        <dbReference type="ARBA" id="ARBA00023268"/>
    </source>
</evidence>
<keyword evidence="11" id="KW-0511">Multifunctional enzyme</keyword>
<sequence>MDDDAYLPIALRLDDAEALVVGGGGIAANKTKLLLGRCPRILVIARDLNDEMRHWQAAGRIDIIESDATDALLEAHLPRLRLVFAATDDRAVNRRVAELARAHRVPVCVVDDPEPSTFITPAIIDRRPVQIAISTGGAAPVLARRLRTQIETLLPDGLGGLARFMRAQRHWIRTNLPDMMPRKRAWEDFLDGPGVEAALAGETEKAREMLAAAAEHAPRRGEAWLVGAGPGNPDLLTLGALRLMQNADSVLYDQLIPESILDRVRRDAERVFVGKQRSRHTLPQSEINAEMIRRAKAGERVLRLKGGDPFIFGRGGEEMAALTAAGVNVRVIPGITAASGCGAAAGIPLTHRDCAQSCIFVTGHARADGTLDLDWPSLARRGQTLAVYMGLTPLAQFAENLRAHGLPPDWPAAIIERGTRTDQRVHIGTLSTLAHLIETEGIVSPALTIIGEVVNYRLNESTM</sequence>
<evidence type="ECO:0000256" key="13">
    <source>
        <dbReference type="ARBA" id="ARBA00047561"/>
    </source>
</evidence>
<keyword evidence="9" id="KW-0456">Lyase</keyword>
<keyword evidence="8" id="KW-0520">NAD</keyword>
<dbReference type="NCBIfam" id="TIGR01470">
    <property type="entry name" value="cysG_Nterm"/>
    <property type="match status" value="1"/>
</dbReference>
<dbReference type="InterPro" id="IPR028281">
    <property type="entry name" value="Sirohaem_synthase_central"/>
</dbReference>
<feature type="domain" description="Sirohaem synthase dimerisation" evidence="17">
    <location>
        <begin position="158"/>
        <end position="212"/>
    </location>
</feature>
<dbReference type="KEGG" id="nch:A0U93_06995"/>
<dbReference type="GO" id="GO:0051266">
    <property type="term" value="F:sirohydrochlorin ferrochelatase activity"/>
    <property type="evidence" value="ECO:0007669"/>
    <property type="project" value="InterPro"/>
</dbReference>
<dbReference type="Pfam" id="PF00590">
    <property type="entry name" value="TP_methylase"/>
    <property type="match status" value="1"/>
</dbReference>
<dbReference type="Gene3D" id="3.40.50.720">
    <property type="entry name" value="NAD(P)-binding Rossmann-like Domain"/>
    <property type="match status" value="1"/>
</dbReference>
<keyword evidence="4 15" id="KW-0489">Methyltransferase</keyword>
<dbReference type="SUPFAM" id="SSF51735">
    <property type="entry name" value="NAD(P)-binding Rossmann-fold domains"/>
    <property type="match status" value="1"/>
</dbReference>
<comment type="pathway">
    <text evidence="12">Porphyrin-containing compound metabolism; siroheme biosynthesis; precorrin-2 from uroporphyrinogen III: step 1/1.</text>
</comment>
<evidence type="ECO:0000256" key="10">
    <source>
        <dbReference type="ARBA" id="ARBA00023244"/>
    </source>
</evidence>
<evidence type="ECO:0000259" key="18">
    <source>
        <dbReference type="Pfam" id="PF14824"/>
    </source>
</evidence>
<dbReference type="EMBL" id="CP014691">
    <property type="protein sequence ID" value="AQS87719.1"/>
    <property type="molecule type" value="Genomic_DNA"/>
</dbReference>
<dbReference type="OrthoDB" id="9815856at2"/>
<evidence type="ECO:0000259" key="17">
    <source>
        <dbReference type="Pfam" id="PF10414"/>
    </source>
</evidence>
<evidence type="ECO:0000256" key="3">
    <source>
        <dbReference type="ARBA" id="ARBA00022573"/>
    </source>
</evidence>
<dbReference type="InterPro" id="IPR012409">
    <property type="entry name" value="Sirohaem_synth"/>
</dbReference>
<dbReference type="InterPro" id="IPR050161">
    <property type="entry name" value="Siro_Cobalamin_biosynth"/>
</dbReference>
<dbReference type="PIRSF" id="PIRSF036426">
    <property type="entry name" value="Sirohaem_synth"/>
    <property type="match status" value="1"/>
</dbReference>
<comment type="similarity">
    <text evidence="2 15">Belongs to the precorrin methyltransferase family.</text>
</comment>
<dbReference type="NCBIfam" id="NF004790">
    <property type="entry name" value="PRK06136.1"/>
    <property type="match status" value="1"/>
</dbReference>
<dbReference type="InterPro" id="IPR014776">
    <property type="entry name" value="4pyrrole_Mease_sub2"/>
</dbReference>
<comment type="catalytic activity">
    <reaction evidence="13">
        <text>precorrin-2 + NAD(+) = sirohydrochlorin + NADH + 2 H(+)</text>
        <dbReference type="Rhea" id="RHEA:15613"/>
        <dbReference type="ChEBI" id="CHEBI:15378"/>
        <dbReference type="ChEBI" id="CHEBI:57540"/>
        <dbReference type="ChEBI" id="CHEBI:57945"/>
        <dbReference type="ChEBI" id="CHEBI:58351"/>
        <dbReference type="ChEBI" id="CHEBI:58827"/>
        <dbReference type="EC" id="1.3.1.76"/>
    </reaction>
</comment>
<dbReference type="InterPro" id="IPR035996">
    <property type="entry name" value="4pyrrol_Methylase_sf"/>
</dbReference>
<dbReference type="FunFam" id="3.40.1010.10:FF:000001">
    <property type="entry name" value="Siroheme synthase"/>
    <property type="match status" value="1"/>
</dbReference>
<dbReference type="Pfam" id="PF13241">
    <property type="entry name" value="NAD_binding_7"/>
    <property type="match status" value="1"/>
</dbReference>
<dbReference type="GO" id="GO:0051287">
    <property type="term" value="F:NAD binding"/>
    <property type="evidence" value="ECO:0007669"/>
    <property type="project" value="InterPro"/>
</dbReference>
<dbReference type="InterPro" id="IPR006366">
    <property type="entry name" value="CobA/CysG_C"/>
</dbReference>
<gene>
    <name evidence="19" type="ORF">A0U93_06995</name>
</gene>
<dbReference type="GO" id="GO:0043115">
    <property type="term" value="F:precorrin-2 dehydrogenase activity"/>
    <property type="evidence" value="ECO:0007669"/>
    <property type="project" value="UniProtKB-EC"/>
</dbReference>
<evidence type="ECO:0000256" key="6">
    <source>
        <dbReference type="ARBA" id="ARBA00022691"/>
    </source>
</evidence>
<evidence type="ECO:0000256" key="1">
    <source>
        <dbReference type="ARBA" id="ARBA00005010"/>
    </source>
</evidence>
<keyword evidence="3" id="KW-0169">Cobalamin biosynthesis</keyword>
<dbReference type="AlphaFoldDB" id="A0A1U9KPQ2"/>
<evidence type="ECO:0000259" key="16">
    <source>
        <dbReference type="Pfam" id="PF00590"/>
    </source>
</evidence>
<dbReference type="GO" id="GO:0009236">
    <property type="term" value="P:cobalamin biosynthetic process"/>
    <property type="evidence" value="ECO:0007669"/>
    <property type="project" value="UniProtKB-KW"/>
</dbReference>
<evidence type="ECO:0000256" key="9">
    <source>
        <dbReference type="ARBA" id="ARBA00023239"/>
    </source>
</evidence>
<evidence type="ECO:0000256" key="5">
    <source>
        <dbReference type="ARBA" id="ARBA00022679"/>
    </source>
</evidence>
<dbReference type="Gene3D" id="3.30.950.10">
    <property type="entry name" value="Methyltransferase, Cobalt-precorrin-4 Transmethylase, Domain 2"/>
    <property type="match status" value="1"/>
</dbReference>
<evidence type="ECO:0000256" key="2">
    <source>
        <dbReference type="ARBA" id="ARBA00005879"/>
    </source>
</evidence>
<keyword evidence="7" id="KW-0560">Oxidoreductase</keyword>
<dbReference type="InterPro" id="IPR006367">
    <property type="entry name" value="Sirohaem_synthase_N"/>
</dbReference>
<dbReference type="Gene3D" id="3.40.1010.10">
    <property type="entry name" value="Cobalt-precorrin-4 Transmethylase, Domain 1"/>
    <property type="match status" value="1"/>
</dbReference>
<comment type="pathway">
    <text evidence="14">Cofactor biosynthesis; adenosylcobalamin biosynthesis; precorrin-2 from uroporphyrinogen III: step 1/1.</text>
</comment>
<keyword evidence="20" id="KW-1185">Reference proteome</keyword>
<dbReference type="Gene3D" id="1.10.8.210">
    <property type="entry name" value="Sirohaem synthase, dimerisation domain"/>
    <property type="match status" value="1"/>
</dbReference>
<dbReference type="PANTHER" id="PTHR45790">
    <property type="entry name" value="SIROHEME SYNTHASE-RELATED"/>
    <property type="match status" value="1"/>
</dbReference>
<dbReference type="Proteomes" id="UP000188604">
    <property type="component" value="Chromosome"/>
</dbReference>
<accession>A0A1U9KPQ2</accession>
<evidence type="ECO:0000256" key="14">
    <source>
        <dbReference type="ARBA" id="ARBA00060548"/>
    </source>
</evidence>
<dbReference type="InterPro" id="IPR014777">
    <property type="entry name" value="4pyrrole_Mease_sub1"/>
</dbReference>
<evidence type="ECO:0000256" key="4">
    <source>
        <dbReference type="ARBA" id="ARBA00022603"/>
    </source>
</evidence>